<evidence type="ECO:0000313" key="3">
    <source>
        <dbReference type="Proteomes" id="UP000828390"/>
    </source>
</evidence>
<dbReference type="AlphaFoldDB" id="A0A9D4CHE6"/>
<feature type="signal peptide" evidence="1">
    <location>
        <begin position="1"/>
        <end position="30"/>
    </location>
</feature>
<proteinExistence type="predicted"/>
<feature type="chain" id="PRO_5039085432" evidence="1">
    <location>
        <begin position="31"/>
        <end position="654"/>
    </location>
</feature>
<keyword evidence="3" id="KW-1185">Reference proteome</keyword>
<organism evidence="2 3">
    <name type="scientific">Dreissena polymorpha</name>
    <name type="common">Zebra mussel</name>
    <name type="synonym">Mytilus polymorpha</name>
    <dbReference type="NCBI Taxonomy" id="45954"/>
    <lineage>
        <taxon>Eukaryota</taxon>
        <taxon>Metazoa</taxon>
        <taxon>Spiralia</taxon>
        <taxon>Lophotrochozoa</taxon>
        <taxon>Mollusca</taxon>
        <taxon>Bivalvia</taxon>
        <taxon>Autobranchia</taxon>
        <taxon>Heteroconchia</taxon>
        <taxon>Euheterodonta</taxon>
        <taxon>Imparidentia</taxon>
        <taxon>Neoheterodontei</taxon>
        <taxon>Myida</taxon>
        <taxon>Dreissenoidea</taxon>
        <taxon>Dreissenidae</taxon>
        <taxon>Dreissena</taxon>
    </lineage>
</organism>
<reference evidence="2" key="2">
    <citation type="submission" date="2020-11" db="EMBL/GenBank/DDBJ databases">
        <authorList>
            <person name="McCartney M.A."/>
            <person name="Auch B."/>
            <person name="Kono T."/>
            <person name="Mallez S."/>
            <person name="Becker A."/>
            <person name="Gohl D.M."/>
            <person name="Silverstein K.A.T."/>
            <person name="Koren S."/>
            <person name="Bechman K.B."/>
            <person name="Herman A."/>
            <person name="Abrahante J.E."/>
            <person name="Garbe J."/>
        </authorList>
    </citation>
    <scope>NUCLEOTIDE SEQUENCE</scope>
    <source>
        <strain evidence="2">Duluth1</strain>
        <tissue evidence="2">Whole animal</tissue>
    </source>
</reference>
<keyword evidence="1" id="KW-0732">Signal</keyword>
<dbReference type="Proteomes" id="UP000828390">
    <property type="component" value="Unassembled WGS sequence"/>
</dbReference>
<accession>A0A9D4CHE6</accession>
<dbReference type="EMBL" id="JAIWYP010000012">
    <property type="protein sequence ID" value="KAH3725340.1"/>
    <property type="molecule type" value="Genomic_DNA"/>
</dbReference>
<evidence type="ECO:0000256" key="1">
    <source>
        <dbReference type="SAM" id="SignalP"/>
    </source>
</evidence>
<comment type="caution">
    <text evidence="2">The sequence shown here is derived from an EMBL/GenBank/DDBJ whole genome shotgun (WGS) entry which is preliminary data.</text>
</comment>
<reference evidence="2" key="1">
    <citation type="journal article" date="2019" name="bioRxiv">
        <title>The Genome of the Zebra Mussel, Dreissena polymorpha: A Resource for Invasive Species Research.</title>
        <authorList>
            <person name="McCartney M.A."/>
            <person name="Auch B."/>
            <person name="Kono T."/>
            <person name="Mallez S."/>
            <person name="Zhang Y."/>
            <person name="Obille A."/>
            <person name="Becker A."/>
            <person name="Abrahante J.E."/>
            <person name="Garbe J."/>
            <person name="Badalamenti J.P."/>
            <person name="Herman A."/>
            <person name="Mangelson H."/>
            <person name="Liachko I."/>
            <person name="Sullivan S."/>
            <person name="Sone E.D."/>
            <person name="Koren S."/>
            <person name="Silverstein K.A.T."/>
            <person name="Beckman K.B."/>
            <person name="Gohl D.M."/>
        </authorList>
    </citation>
    <scope>NUCLEOTIDE SEQUENCE</scope>
    <source>
        <strain evidence="2">Duluth1</strain>
        <tissue evidence="2">Whole animal</tissue>
    </source>
</reference>
<sequence>MSSSTKAMNALQNVILSLALGIFVIRPCDGAYFTSSPDTTSLHVNTDSQQNLWTVSAQCETSWDCSHNCWDHQCGYYYNLPTDCSQCLPPGSPDLVDGGWWWSSRTPAKYGSCLKWCPQTCYNTVTCNACSISETYSMFAMSDKTVYKKSCSDPLCTSCSAYNACPNVGNYYYSVSCSATNYNGYGSYWSATASGTYTLTFTDDIAPPFSYRAGSSIQIGRSMAGNGNLVNTIVSNPVDNTLDNDFVTFYRSSGSSFSWLTLGSSNGNIQVTSSVSTSAGTYSIVYCARNRRSKTKCETLSITVYDSYVSNSPAITSLHENTDALKNLWTITAKCDISYTCGGFTCSAQEDCNSCTVSNTQNFFAMSGTHTVYKKECLTPLCDTCSVGNYCANRGETYTYTVSCVRTNTFGYSGFTSGTATKTVSLSFFADVNPPFAYDSSIGNSINIGKGIPGTGQMVNRIFSNPEETTDDNDVPVFWRSSGDNPAWLTVVRVHKKKCLTPLCDTCSVGNYCANRGETYNYTVSCVRTNTFGYSGFTSGTATKTMVNRIFSNPEETTDDNDVPVFWRSSGDNPAWLTVVRAHDVHKKTCLKPLCEPCYISDFCVNEAETYNYTVDCVKTNYNSFSQFTTGHAVRTPSLYFYTDIIPPFKYDGK</sequence>
<evidence type="ECO:0000313" key="2">
    <source>
        <dbReference type="EMBL" id="KAH3725340.1"/>
    </source>
</evidence>
<protein>
    <submittedName>
        <fullName evidence="2">Uncharacterized protein</fullName>
    </submittedName>
</protein>
<gene>
    <name evidence="2" type="ORF">DPMN_051174</name>
</gene>
<name>A0A9D4CHE6_DREPO</name>